<keyword evidence="4" id="KW-1185">Reference proteome</keyword>
<evidence type="ECO:0000256" key="2">
    <source>
        <dbReference type="SAM" id="Phobius"/>
    </source>
</evidence>
<evidence type="ECO:0000313" key="3">
    <source>
        <dbReference type="EMBL" id="KAK6531911.1"/>
    </source>
</evidence>
<keyword evidence="3" id="KW-0808">Transferase</keyword>
<dbReference type="InterPro" id="IPR039367">
    <property type="entry name" value="Och1-like"/>
</dbReference>
<keyword evidence="3" id="KW-0328">Glycosyltransferase</keyword>
<dbReference type="GO" id="GO:0000009">
    <property type="term" value="F:alpha-1,6-mannosyltransferase activity"/>
    <property type="evidence" value="ECO:0007669"/>
    <property type="project" value="InterPro"/>
</dbReference>
<comment type="similarity">
    <text evidence="1">Belongs to the glycosyltransferase 32 family.</text>
</comment>
<dbReference type="Gene3D" id="3.90.550.20">
    <property type="match status" value="1"/>
</dbReference>
<keyword evidence="2" id="KW-0472">Membrane</keyword>
<feature type="transmembrane region" description="Helical" evidence="2">
    <location>
        <begin position="47"/>
        <end position="64"/>
    </location>
</feature>
<dbReference type="AlphaFoldDB" id="A0AAV9X1P8"/>
<dbReference type="GO" id="GO:0000136">
    <property type="term" value="C:mannan polymerase complex"/>
    <property type="evidence" value="ECO:0007669"/>
    <property type="project" value="TreeGrafter"/>
</dbReference>
<dbReference type="GO" id="GO:0006487">
    <property type="term" value="P:protein N-linked glycosylation"/>
    <property type="evidence" value="ECO:0007669"/>
    <property type="project" value="TreeGrafter"/>
</dbReference>
<sequence>MSSDLRRDIFRGLYNPIYRGEKPETESQPKHSPILSCWFRLPRRQNILAFLAVLCFFTFMWHAPQISHKNFLPESLTPPILITHKAPPPHFQDNPPIATLTAQEKQNHLLALARNLSSTPFPQHIYQTWKTISLVCDEAYDCQNSWFRKNPSHEYTFLTDKSALDYVVENFNASDPFIVHLFRNFPQRILAADILRYLVVYKNGGLYTDIDTECNKPVDEWLKNATASKPDIDLSGVNVVVGMELDVVNRTQYPDRWLVERIYKNRIQFLQWTLYAKPGHEIFRRMIMSIQDSAKEDISKTAKKSISQVRYTQTEILDKTGPFKWTEVIMGYINDIEGRKVEMEEYSGIEGSRKIGDVLFLPVNSWSPGMNHSHAGSDETSFVIHHFGGTWKLEFEKHDSDSD</sequence>
<dbReference type="SUPFAM" id="SSF53448">
    <property type="entry name" value="Nucleotide-diphospho-sugar transferases"/>
    <property type="match status" value="1"/>
</dbReference>
<dbReference type="InterPro" id="IPR029044">
    <property type="entry name" value="Nucleotide-diphossugar_trans"/>
</dbReference>
<evidence type="ECO:0000256" key="1">
    <source>
        <dbReference type="ARBA" id="ARBA00009003"/>
    </source>
</evidence>
<reference evidence="3 4" key="1">
    <citation type="submission" date="2019-10" db="EMBL/GenBank/DDBJ databases">
        <authorList>
            <person name="Palmer J.M."/>
        </authorList>
    </citation>
    <scope>NUCLEOTIDE SEQUENCE [LARGE SCALE GENOMIC DNA]</scope>
    <source>
        <strain evidence="3 4">TWF694</strain>
    </source>
</reference>
<dbReference type="PANTHER" id="PTHR31834:SF1">
    <property type="entry name" value="INITIATION-SPECIFIC ALPHA-1,6-MANNOSYLTRANSFERASE"/>
    <property type="match status" value="1"/>
</dbReference>
<dbReference type="PANTHER" id="PTHR31834">
    <property type="entry name" value="INITIATION-SPECIFIC ALPHA-1,6-MANNOSYLTRANSFERASE"/>
    <property type="match status" value="1"/>
</dbReference>
<dbReference type="EMBL" id="JAVHJO010000012">
    <property type="protein sequence ID" value="KAK6531911.1"/>
    <property type="molecule type" value="Genomic_DNA"/>
</dbReference>
<gene>
    <name evidence="3" type="primary">OCH1_1</name>
    <name evidence="3" type="ORF">TWF694_003074</name>
</gene>
<protein>
    <submittedName>
        <fullName evidence="3">Membrane-bound alpha-1,6- mannosyltransferase Initiation-specific</fullName>
    </submittedName>
</protein>
<proteinExistence type="inferred from homology"/>
<dbReference type="InterPro" id="IPR007577">
    <property type="entry name" value="GlycoTrfase_DXD_sugar-bd_CS"/>
</dbReference>
<evidence type="ECO:0000313" key="4">
    <source>
        <dbReference type="Proteomes" id="UP001365542"/>
    </source>
</evidence>
<keyword evidence="2" id="KW-0812">Transmembrane</keyword>
<dbReference type="Proteomes" id="UP001365542">
    <property type="component" value="Unassembled WGS sequence"/>
</dbReference>
<accession>A0AAV9X1P8</accession>
<keyword evidence="2" id="KW-1133">Transmembrane helix</keyword>
<dbReference type="Pfam" id="PF04488">
    <property type="entry name" value="Gly_transf_sug"/>
    <property type="match status" value="1"/>
</dbReference>
<name>A0AAV9X1P8_9PEZI</name>
<organism evidence="3 4">
    <name type="scientific">Orbilia ellipsospora</name>
    <dbReference type="NCBI Taxonomy" id="2528407"/>
    <lineage>
        <taxon>Eukaryota</taxon>
        <taxon>Fungi</taxon>
        <taxon>Dikarya</taxon>
        <taxon>Ascomycota</taxon>
        <taxon>Pezizomycotina</taxon>
        <taxon>Orbiliomycetes</taxon>
        <taxon>Orbiliales</taxon>
        <taxon>Orbiliaceae</taxon>
        <taxon>Orbilia</taxon>
    </lineage>
</organism>
<comment type="caution">
    <text evidence="3">The sequence shown here is derived from an EMBL/GenBank/DDBJ whole genome shotgun (WGS) entry which is preliminary data.</text>
</comment>